<feature type="non-terminal residue" evidence="2">
    <location>
        <position position="1"/>
    </location>
</feature>
<dbReference type="EMBL" id="BARV01027376">
    <property type="protein sequence ID" value="GAI36586.1"/>
    <property type="molecule type" value="Genomic_DNA"/>
</dbReference>
<sequence>GAKEDAHVEVRTKFGSAVVRCKESRIDRGIAFMPYGPWVNMVIGADTQGTGMPNSKGVEAKILATDKDVSTIANVIKWIKGIK</sequence>
<feature type="domain" description="Molybdopterin dinucleotide-binding" evidence="1">
    <location>
        <begin position="1"/>
        <end position="57"/>
    </location>
</feature>
<dbReference type="SUPFAM" id="SSF50692">
    <property type="entry name" value="ADC-like"/>
    <property type="match status" value="1"/>
</dbReference>
<dbReference type="Pfam" id="PF01568">
    <property type="entry name" value="Molydop_binding"/>
    <property type="match status" value="1"/>
</dbReference>
<evidence type="ECO:0000259" key="1">
    <source>
        <dbReference type="Pfam" id="PF01568"/>
    </source>
</evidence>
<accession>X1P2B5</accession>
<organism evidence="2">
    <name type="scientific">marine sediment metagenome</name>
    <dbReference type="NCBI Taxonomy" id="412755"/>
    <lineage>
        <taxon>unclassified sequences</taxon>
        <taxon>metagenomes</taxon>
        <taxon>ecological metagenomes</taxon>
    </lineage>
</organism>
<dbReference type="Gene3D" id="2.40.40.20">
    <property type="match status" value="1"/>
</dbReference>
<proteinExistence type="predicted"/>
<evidence type="ECO:0000313" key="2">
    <source>
        <dbReference type="EMBL" id="GAI36586.1"/>
    </source>
</evidence>
<dbReference type="InterPro" id="IPR006657">
    <property type="entry name" value="MoPterin_dinucl-bd_dom"/>
</dbReference>
<protein>
    <recommendedName>
        <fullName evidence="1">Molybdopterin dinucleotide-binding domain-containing protein</fullName>
    </recommendedName>
</protein>
<reference evidence="2" key="1">
    <citation type="journal article" date="2014" name="Front. Microbiol.">
        <title>High frequency of phylogenetically diverse reductive dehalogenase-homologous genes in deep subseafloor sedimentary metagenomes.</title>
        <authorList>
            <person name="Kawai M."/>
            <person name="Futagami T."/>
            <person name="Toyoda A."/>
            <person name="Takaki Y."/>
            <person name="Nishi S."/>
            <person name="Hori S."/>
            <person name="Arai W."/>
            <person name="Tsubouchi T."/>
            <person name="Morono Y."/>
            <person name="Uchiyama I."/>
            <person name="Ito T."/>
            <person name="Fujiyama A."/>
            <person name="Inagaki F."/>
            <person name="Takami H."/>
        </authorList>
    </citation>
    <scope>NUCLEOTIDE SEQUENCE</scope>
    <source>
        <strain evidence="2">Expedition CK06-06</strain>
    </source>
</reference>
<dbReference type="GO" id="GO:0016491">
    <property type="term" value="F:oxidoreductase activity"/>
    <property type="evidence" value="ECO:0007669"/>
    <property type="project" value="InterPro"/>
</dbReference>
<dbReference type="GO" id="GO:0043546">
    <property type="term" value="F:molybdopterin cofactor binding"/>
    <property type="evidence" value="ECO:0007669"/>
    <property type="project" value="InterPro"/>
</dbReference>
<gene>
    <name evidence="2" type="ORF">S06H3_44062</name>
</gene>
<dbReference type="InterPro" id="IPR009010">
    <property type="entry name" value="Asp_de-COase-like_dom_sf"/>
</dbReference>
<name>X1P2B5_9ZZZZ</name>
<dbReference type="AlphaFoldDB" id="X1P2B5"/>
<comment type="caution">
    <text evidence="2">The sequence shown here is derived from an EMBL/GenBank/DDBJ whole genome shotgun (WGS) entry which is preliminary data.</text>
</comment>